<accession>A0AC60PM02</accession>
<protein>
    <submittedName>
        <fullName evidence="1">Uncharacterized protein</fullName>
    </submittedName>
</protein>
<reference evidence="1 2" key="1">
    <citation type="journal article" date="2020" name="Cell">
        <title>Large-Scale Comparative Analyses of Tick Genomes Elucidate Their Genetic Diversity and Vector Capacities.</title>
        <authorList>
            <consortium name="Tick Genome and Microbiome Consortium (TIGMIC)"/>
            <person name="Jia N."/>
            <person name="Wang J."/>
            <person name="Shi W."/>
            <person name="Du L."/>
            <person name="Sun Y."/>
            <person name="Zhan W."/>
            <person name="Jiang J.F."/>
            <person name="Wang Q."/>
            <person name="Zhang B."/>
            <person name="Ji P."/>
            <person name="Bell-Sakyi L."/>
            <person name="Cui X.M."/>
            <person name="Yuan T.T."/>
            <person name="Jiang B.G."/>
            <person name="Yang W.F."/>
            <person name="Lam T.T."/>
            <person name="Chang Q.C."/>
            <person name="Ding S.J."/>
            <person name="Wang X.J."/>
            <person name="Zhu J.G."/>
            <person name="Ruan X.D."/>
            <person name="Zhao L."/>
            <person name="Wei J.T."/>
            <person name="Ye R.Z."/>
            <person name="Que T.C."/>
            <person name="Du C.H."/>
            <person name="Zhou Y.H."/>
            <person name="Cheng J.X."/>
            <person name="Dai P.F."/>
            <person name="Guo W.B."/>
            <person name="Han X.H."/>
            <person name="Huang E.J."/>
            <person name="Li L.F."/>
            <person name="Wei W."/>
            <person name="Gao Y.C."/>
            <person name="Liu J.Z."/>
            <person name="Shao H.Z."/>
            <person name="Wang X."/>
            <person name="Wang C.C."/>
            <person name="Yang T.C."/>
            <person name="Huo Q.B."/>
            <person name="Li W."/>
            <person name="Chen H.Y."/>
            <person name="Chen S.E."/>
            <person name="Zhou L.G."/>
            <person name="Ni X.B."/>
            <person name="Tian J.H."/>
            <person name="Sheng Y."/>
            <person name="Liu T."/>
            <person name="Pan Y.S."/>
            <person name="Xia L.Y."/>
            <person name="Li J."/>
            <person name="Zhao F."/>
            <person name="Cao W.C."/>
        </authorList>
    </citation>
    <scope>NUCLEOTIDE SEQUENCE [LARGE SCALE GENOMIC DNA]</scope>
    <source>
        <strain evidence="1">Iper-2018</strain>
    </source>
</reference>
<sequence>VVLALAWLCSLLILSGDVEMNPGPKNAPDQPNLATLQEKLEALLLKTELNHQ</sequence>
<name>A0AC60PM02_IXOPE</name>
<feature type="non-terminal residue" evidence="1">
    <location>
        <position position="52"/>
    </location>
</feature>
<keyword evidence="2" id="KW-1185">Reference proteome</keyword>
<gene>
    <name evidence="1" type="ORF">HPB47_002164</name>
</gene>
<comment type="caution">
    <text evidence="1">The sequence shown here is derived from an EMBL/GenBank/DDBJ whole genome shotgun (WGS) entry which is preliminary data.</text>
</comment>
<feature type="non-terminal residue" evidence="1">
    <location>
        <position position="1"/>
    </location>
</feature>
<evidence type="ECO:0000313" key="2">
    <source>
        <dbReference type="Proteomes" id="UP000805193"/>
    </source>
</evidence>
<evidence type="ECO:0000313" key="1">
    <source>
        <dbReference type="EMBL" id="KAG0421978.1"/>
    </source>
</evidence>
<dbReference type="EMBL" id="JABSTQ010010289">
    <property type="protein sequence ID" value="KAG0421978.1"/>
    <property type="molecule type" value="Genomic_DNA"/>
</dbReference>
<dbReference type="Proteomes" id="UP000805193">
    <property type="component" value="Unassembled WGS sequence"/>
</dbReference>
<proteinExistence type="predicted"/>
<organism evidence="1 2">
    <name type="scientific">Ixodes persulcatus</name>
    <name type="common">Taiga tick</name>
    <dbReference type="NCBI Taxonomy" id="34615"/>
    <lineage>
        <taxon>Eukaryota</taxon>
        <taxon>Metazoa</taxon>
        <taxon>Ecdysozoa</taxon>
        <taxon>Arthropoda</taxon>
        <taxon>Chelicerata</taxon>
        <taxon>Arachnida</taxon>
        <taxon>Acari</taxon>
        <taxon>Parasitiformes</taxon>
        <taxon>Ixodida</taxon>
        <taxon>Ixodoidea</taxon>
        <taxon>Ixodidae</taxon>
        <taxon>Ixodinae</taxon>
        <taxon>Ixodes</taxon>
    </lineage>
</organism>